<gene>
    <name evidence="2" type="ORF">M23134_07468</name>
</gene>
<name>A1ZEV8_MICM2</name>
<evidence type="ECO:0000313" key="2">
    <source>
        <dbReference type="EMBL" id="EAY31060.1"/>
    </source>
</evidence>
<keyword evidence="3" id="KW-1185">Reference proteome</keyword>
<evidence type="ECO:0000259" key="1">
    <source>
        <dbReference type="Pfam" id="PF10108"/>
    </source>
</evidence>
<dbReference type="SUPFAM" id="SSF53098">
    <property type="entry name" value="Ribonuclease H-like"/>
    <property type="match status" value="1"/>
</dbReference>
<reference evidence="2 3" key="1">
    <citation type="submission" date="2007-01" db="EMBL/GenBank/DDBJ databases">
        <authorList>
            <person name="Haygood M."/>
            <person name="Podell S."/>
            <person name="Anderson C."/>
            <person name="Hopkinson B."/>
            <person name="Roe K."/>
            <person name="Barbeau K."/>
            <person name="Gaasterland T."/>
            <person name="Ferriera S."/>
            <person name="Johnson J."/>
            <person name="Kravitz S."/>
            <person name="Beeson K."/>
            <person name="Sutton G."/>
            <person name="Rogers Y.-H."/>
            <person name="Friedman R."/>
            <person name="Frazier M."/>
            <person name="Venter J.C."/>
        </authorList>
    </citation>
    <scope>NUCLEOTIDE SEQUENCE [LARGE SCALE GENOMIC DNA]</scope>
    <source>
        <strain evidence="2 3">ATCC 23134</strain>
    </source>
</reference>
<dbReference type="RefSeq" id="WP_002694207.1">
    <property type="nucleotide sequence ID" value="NZ_AAWS01000004.1"/>
</dbReference>
<dbReference type="GO" id="GO:0003676">
    <property type="term" value="F:nucleic acid binding"/>
    <property type="evidence" value="ECO:0007669"/>
    <property type="project" value="InterPro"/>
</dbReference>
<dbReference type="Gene3D" id="3.30.420.10">
    <property type="entry name" value="Ribonuclease H-like superfamily/Ribonuclease H"/>
    <property type="match status" value="1"/>
</dbReference>
<dbReference type="InterPro" id="IPR036397">
    <property type="entry name" value="RNaseH_sf"/>
</dbReference>
<dbReference type="Pfam" id="PF10108">
    <property type="entry name" value="DNA_pol_B_exo2"/>
    <property type="match status" value="1"/>
</dbReference>
<comment type="caution">
    <text evidence="2">The sequence shown here is derived from an EMBL/GenBank/DDBJ whole genome shotgun (WGS) entry which is preliminary data.</text>
</comment>
<dbReference type="AlphaFoldDB" id="A1ZEV8"/>
<evidence type="ECO:0000313" key="3">
    <source>
        <dbReference type="Proteomes" id="UP000004095"/>
    </source>
</evidence>
<dbReference type="InterPro" id="IPR019288">
    <property type="entry name" value="3'-5'_exonuclease_PolB-like"/>
</dbReference>
<accession>A1ZEV8</accession>
<dbReference type="InterPro" id="IPR012337">
    <property type="entry name" value="RNaseH-like_sf"/>
</dbReference>
<dbReference type="OrthoDB" id="9773351at2"/>
<dbReference type="EMBL" id="AAWS01000004">
    <property type="protein sequence ID" value="EAY31060.1"/>
    <property type="molecule type" value="Genomic_DNA"/>
</dbReference>
<protein>
    <recommendedName>
        <fullName evidence="1">Predicted 3'-5' exonuclease PolB-like domain-containing protein</fullName>
    </recommendedName>
</protein>
<sequence length="246" mass="28988">MSDIQETHIHPRIKHILFVDIKTVSQSDSYHTLPQNLQKFWDKRFAYRRDEDLNIEEHYFQQASLQAEFGKIVTIGVGYFYLDEHKETALRVKAFAGADEKGLLEDFKALIDTKFTDNLVMCAHNGKEFDYPYLCRRMVIHGVELPLTLNLLHKKPWEIPHLDTLEMWKFGDRKHKTSLSLLATLMDIPEVENRLEGQDINKVYHETQDMKQITQGCMRDIEILAKLFLKLNQIPINLENRVYKID</sequence>
<organism evidence="2 3">
    <name type="scientific">Microscilla marina ATCC 23134</name>
    <dbReference type="NCBI Taxonomy" id="313606"/>
    <lineage>
        <taxon>Bacteria</taxon>
        <taxon>Pseudomonadati</taxon>
        <taxon>Bacteroidota</taxon>
        <taxon>Cytophagia</taxon>
        <taxon>Cytophagales</taxon>
        <taxon>Microscillaceae</taxon>
        <taxon>Microscilla</taxon>
    </lineage>
</organism>
<proteinExistence type="predicted"/>
<feature type="domain" description="Predicted 3'-5' exonuclease PolB-like" evidence="1">
    <location>
        <begin position="65"/>
        <end position="243"/>
    </location>
</feature>
<dbReference type="Proteomes" id="UP000004095">
    <property type="component" value="Unassembled WGS sequence"/>
</dbReference>
<dbReference type="CDD" id="cd05782">
    <property type="entry name" value="DNA_polB_like1_exo"/>
    <property type="match status" value="1"/>
</dbReference>
<dbReference type="eggNOG" id="COG3298">
    <property type="taxonomic scope" value="Bacteria"/>
</dbReference>